<dbReference type="RefSeq" id="WP_259035089.1">
    <property type="nucleotide sequence ID" value="NZ_JAJISC010000002.1"/>
</dbReference>
<keyword evidence="2" id="KW-0472">Membrane</keyword>
<dbReference type="Proteomes" id="UP001165542">
    <property type="component" value="Unassembled WGS sequence"/>
</dbReference>
<feature type="transmembrane region" description="Helical" evidence="2">
    <location>
        <begin position="123"/>
        <end position="144"/>
    </location>
</feature>
<feature type="transmembrane region" description="Helical" evidence="2">
    <location>
        <begin position="96"/>
        <end position="116"/>
    </location>
</feature>
<evidence type="ECO:0000256" key="1">
    <source>
        <dbReference type="SAM" id="MobiDB-lite"/>
    </source>
</evidence>
<protein>
    <submittedName>
        <fullName evidence="3">Uncharacterized protein</fullName>
    </submittedName>
</protein>
<evidence type="ECO:0000256" key="2">
    <source>
        <dbReference type="SAM" id="Phobius"/>
    </source>
</evidence>
<proteinExistence type="predicted"/>
<organism evidence="3 4">
    <name type="scientific">Halomonas dongshanensis</name>
    <dbReference type="NCBI Taxonomy" id="2890835"/>
    <lineage>
        <taxon>Bacteria</taxon>
        <taxon>Pseudomonadati</taxon>
        <taxon>Pseudomonadota</taxon>
        <taxon>Gammaproteobacteria</taxon>
        <taxon>Oceanospirillales</taxon>
        <taxon>Halomonadaceae</taxon>
        <taxon>Halomonas</taxon>
    </lineage>
</organism>
<sequence length="397" mass="45931">MSLKSEPFTPAECYADTAYRADSIPEQSYAPQNDMLRGRILEARLPWGSYLHLNPTIYQYSASWFREYKYIDKDYHDYTMINERRWSQHVVENLGSLYRVFRFLIFLYSHGFSLILPGGEGRAGGGVFFSVITAVCTILFVFAADTLLQAFTPLAIMLSICSLATVILFFWEKNELKFYKRNRNWTEELAFCRSTGMVNTPGGKLFFYEFDAYIEMTIGAQASQFYSLKVIHRYPHRSQQPHTKDPLEFNFTVDGSIAQLYAMWDMLQRYMDVSQPLPDVPQLEPFRHLDPTTKAYDEAGKRGRPATYWRDLYANSSDEELKALREAHRAEVDATAWGGRPDLMELSVPNYRETRKGEPEDVNDFGRFPWKTGKFVDRPEATPSVGSTDHPQDDTPR</sequence>
<gene>
    <name evidence="3" type="ORF">LLY24_04495</name>
</gene>
<keyword evidence="4" id="KW-1185">Reference proteome</keyword>
<accession>A0ABT2EAI0</accession>
<feature type="region of interest" description="Disordered" evidence="1">
    <location>
        <begin position="354"/>
        <end position="397"/>
    </location>
</feature>
<evidence type="ECO:0000313" key="4">
    <source>
        <dbReference type="Proteomes" id="UP001165542"/>
    </source>
</evidence>
<feature type="transmembrane region" description="Helical" evidence="2">
    <location>
        <begin position="150"/>
        <end position="171"/>
    </location>
</feature>
<keyword evidence="2" id="KW-1133">Transmembrane helix</keyword>
<keyword evidence="2" id="KW-0812">Transmembrane</keyword>
<name>A0ABT2EAI0_9GAMM</name>
<comment type="caution">
    <text evidence="3">The sequence shown here is derived from an EMBL/GenBank/DDBJ whole genome shotgun (WGS) entry which is preliminary data.</text>
</comment>
<evidence type="ECO:0000313" key="3">
    <source>
        <dbReference type="EMBL" id="MCS2608579.1"/>
    </source>
</evidence>
<reference evidence="3" key="1">
    <citation type="submission" date="2021-11" db="EMBL/GenBank/DDBJ databases">
        <title>Halomonas sp., isolated from a coastal aquaculture zone in Dongshan Bay.</title>
        <authorList>
            <person name="Lin W."/>
        </authorList>
    </citation>
    <scope>NUCLEOTIDE SEQUENCE</scope>
    <source>
        <strain evidence="3">Yzlin-01</strain>
    </source>
</reference>
<dbReference type="EMBL" id="JAJISC010000002">
    <property type="protein sequence ID" value="MCS2608579.1"/>
    <property type="molecule type" value="Genomic_DNA"/>
</dbReference>